<organism evidence="7 8">
    <name type="scientific">Dorcoceras hygrometricum</name>
    <dbReference type="NCBI Taxonomy" id="472368"/>
    <lineage>
        <taxon>Eukaryota</taxon>
        <taxon>Viridiplantae</taxon>
        <taxon>Streptophyta</taxon>
        <taxon>Embryophyta</taxon>
        <taxon>Tracheophyta</taxon>
        <taxon>Spermatophyta</taxon>
        <taxon>Magnoliopsida</taxon>
        <taxon>eudicotyledons</taxon>
        <taxon>Gunneridae</taxon>
        <taxon>Pentapetalae</taxon>
        <taxon>asterids</taxon>
        <taxon>lamiids</taxon>
        <taxon>Lamiales</taxon>
        <taxon>Gesneriaceae</taxon>
        <taxon>Didymocarpoideae</taxon>
        <taxon>Trichosporeae</taxon>
        <taxon>Loxocarpinae</taxon>
        <taxon>Dorcoceras</taxon>
    </lineage>
</organism>
<dbReference type="GO" id="GO:0006869">
    <property type="term" value="P:lipid transport"/>
    <property type="evidence" value="ECO:0007669"/>
    <property type="project" value="InterPro"/>
</dbReference>
<dbReference type="GO" id="GO:0008289">
    <property type="term" value="F:lipid binding"/>
    <property type="evidence" value="ECO:0007669"/>
    <property type="project" value="UniProtKB-KW"/>
</dbReference>
<dbReference type="InterPro" id="IPR016140">
    <property type="entry name" value="Bifunc_inhib/LTP/seed_store"/>
</dbReference>
<feature type="chain" id="PRO_5016258538" description="Non-specific lipid-transfer protein" evidence="5">
    <location>
        <begin position="26"/>
        <end position="127"/>
    </location>
</feature>
<evidence type="ECO:0000313" key="8">
    <source>
        <dbReference type="Proteomes" id="UP000250235"/>
    </source>
</evidence>
<dbReference type="PANTHER" id="PTHR33076">
    <property type="entry name" value="NON-SPECIFIC LIPID-TRANSFER PROTEIN 2-RELATED"/>
    <property type="match status" value="1"/>
</dbReference>
<dbReference type="Pfam" id="PF00234">
    <property type="entry name" value="Tryp_alpha_amyl"/>
    <property type="match status" value="1"/>
</dbReference>
<keyword evidence="8" id="KW-1185">Reference proteome</keyword>
<dbReference type="InterPro" id="IPR000528">
    <property type="entry name" value="Plant_nsLTP"/>
</dbReference>
<dbReference type="PRINTS" id="PR00382">
    <property type="entry name" value="LIPIDTRNSFER"/>
</dbReference>
<evidence type="ECO:0000256" key="2">
    <source>
        <dbReference type="ARBA" id="ARBA00022448"/>
    </source>
</evidence>
<dbReference type="SUPFAM" id="SSF47699">
    <property type="entry name" value="Bifunctional inhibitor/lipid-transfer protein/seed storage 2S albumin"/>
    <property type="match status" value="1"/>
</dbReference>
<feature type="signal peptide" evidence="5">
    <location>
        <begin position="1"/>
        <end position="25"/>
    </location>
</feature>
<proteinExistence type="inferred from homology"/>
<keyword evidence="3 4" id="KW-0446">Lipid-binding</keyword>
<keyword evidence="5" id="KW-0732">Signal</keyword>
<dbReference type="CDD" id="cd01960">
    <property type="entry name" value="nsLTP1"/>
    <property type="match status" value="1"/>
</dbReference>
<comment type="function">
    <text evidence="4">Plant non-specific lipid-transfer proteins transfer phospholipids as well as galactolipids across membranes. May play a role in wax or cutin deposition in the cell walls of expanding epidermal cells and certain secretory tissues.</text>
</comment>
<accession>A0A2Z7CRQ9</accession>
<dbReference type="Gene3D" id="1.10.110.10">
    <property type="entry name" value="Plant lipid-transfer and hydrophobic proteins"/>
    <property type="match status" value="1"/>
</dbReference>
<dbReference type="OrthoDB" id="901433at2759"/>
<evidence type="ECO:0000256" key="4">
    <source>
        <dbReference type="RuleBase" id="RU000628"/>
    </source>
</evidence>
<dbReference type="Proteomes" id="UP000250235">
    <property type="component" value="Unassembled WGS sequence"/>
</dbReference>
<dbReference type="EMBL" id="KQ993789">
    <property type="protein sequence ID" value="KZV49055.1"/>
    <property type="molecule type" value="Genomic_DNA"/>
</dbReference>
<feature type="domain" description="Bifunctional inhibitor/plant lipid transfer protein/seed storage helical" evidence="6">
    <location>
        <begin position="28"/>
        <end position="114"/>
    </location>
</feature>
<evidence type="ECO:0000256" key="5">
    <source>
        <dbReference type="SAM" id="SignalP"/>
    </source>
</evidence>
<reference evidence="7 8" key="1">
    <citation type="journal article" date="2015" name="Proc. Natl. Acad. Sci. U.S.A.">
        <title>The resurrection genome of Boea hygrometrica: A blueprint for survival of dehydration.</title>
        <authorList>
            <person name="Xiao L."/>
            <person name="Yang G."/>
            <person name="Zhang L."/>
            <person name="Yang X."/>
            <person name="Zhao S."/>
            <person name="Ji Z."/>
            <person name="Zhou Q."/>
            <person name="Hu M."/>
            <person name="Wang Y."/>
            <person name="Chen M."/>
            <person name="Xu Y."/>
            <person name="Jin H."/>
            <person name="Xiao X."/>
            <person name="Hu G."/>
            <person name="Bao F."/>
            <person name="Hu Y."/>
            <person name="Wan P."/>
            <person name="Li L."/>
            <person name="Deng X."/>
            <person name="Kuang T."/>
            <person name="Xiang C."/>
            <person name="Zhu J.K."/>
            <person name="Oliver M.J."/>
            <person name="He Y."/>
        </authorList>
    </citation>
    <scope>NUCLEOTIDE SEQUENCE [LARGE SCALE GENOMIC DNA]</scope>
    <source>
        <strain evidence="8">cv. XS01</strain>
    </source>
</reference>
<protein>
    <recommendedName>
        <fullName evidence="4">Non-specific lipid-transfer protein</fullName>
    </recommendedName>
</protein>
<dbReference type="SMART" id="SM00499">
    <property type="entry name" value="AAI"/>
    <property type="match status" value="1"/>
</dbReference>
<name>A0A2Z7CRQ9_9LAMI</name>
<gene>
    <name evidence="7" type="ORF">F511_11006</name>
</gene>
<sequence length="127" mass="13381">MKKGSLISVLAVLSLILLAAQPGYAISCSQVSSALAPCISYLIGRGGNNPSPACCSGVKSVKGMARTPEDKRASCSCVKAAANRYPGMKDAVAQSLPDKCGVRLDIPVSRTVDCSKYVYLPFFLMFK</sequence>
<evidence type="ECO:0000256" key="3">
    <source>
        <dbReference type="ARBA" id="ARBA00023121"/>
    </source>
</evidence>
<evidence type="ECO:0000313" key="7">
    <source>
        <dbReference type="EMBL" id="KZV49055.1"/>
    </source>
</evidence>
<comment type="similarity">
    <text evidence="1 4">Belongs to the plant LTP family.</text>
</comment>
<evidence type="ECO:0000259" key="6">
    <source>
        <dbReference type="SMART" id="SM00499"/>
    </source>
</evidence>
<keyword evidence="2 4" id="KW-0813">Transport</keyword>
<evidence type="ECO:0000256" key="1">
    <source>
        <dbReference type="ARBA" id="ARBA00009748"/>
    </source>
</evidence>
<dbReference type="InterPro" id="IPR036312">
    <property type="entry name" value="Bifun_inhib/LTP/seed_sf"/>
</dbReference>
<dbReference type="AlphaFoldDB" id="A0A2Z7CRQ9"/>